<proteinExistence type="predicted"/>
<protein>
    <submittedName>
        <fullName evidence="1">Uncharacterized protein</fullName>
    </submittedName>
</protein>
<sequence>MQTLSGYKFKYKLVKGELNILPDLLSCNPAMYPVRGNEDPQVTVIPESLVLLPPGPPPPHTPATVSASTPQLLVIGPAPSPEAPPPLALPGMLLYDVLMAQHSLLNGQAICTKLSLDSTSNGPYTLKDRIIYQNNKVWVPKGMQPRVMTEHHDPPLFGHPGTKKLLELIRRTYSWVGITKAVGP</sequence>
<dbReference type="EMBL" id="QTSX02004269">
    <property type="protein sequence ID" value="KAJ9067005.1"/>
    <property type="molecule type" value="Genomic_DNA"/>
</dbReference>
<dbReference type="Proteomes" id="UP001165960">
    <property type="component" value="Unassembled WGS sequence"/>
</dbReference>
<name>A0ACC2SXH3_9FUNG</name>
<accession>A0ACC2SXH3</accession>
<gene>
    <name evidence="1" type="ORF">DSO57_1003711</name>
</gene>
<organism evidence="1 2">
    <name type="scientific">Entomophthora muscae</name>
    <dbReference type="NCBI Taxonomy" id="34485"/>
    <lineage>
        <taxon>Eukaryota</taxon>
        <taxon>Fungi</taxon>
        <taxon>Fungi incertae sedis</taxon>
        <taxon>Zoopagomycota</taxon>
        <taxon>Entomophthoromycotina</taxon>
        <taxon>Entomophthoromycetes</taxon>
        <taxon>Entomophthorales</taxon>
        <taxon>Entomophthoraceae</taxon>
        <taxon>Entomophthora</taxon>
    </lineage>
</organism>
<reference evidence="1" key="1">
    <citation type="submission" date="2022-04" db="EMBL/GenBank/DDBJ databases">
        <title>Genome of the entomopathogenic fungus Entomophthora muscae.</title>
        <authorList>
            <person name="Elya C."/>
            <person name="Lovett B.R."/>
            <person name="Lee E."/>
            <person name="Macias A.M."/>
            <person name="Hajek A.E."/>
            <person name="De Bivort B.L."/>
            <person name="Kasson M.T."/>
            <person name="De Fine Licht H.H."/>
            <person name="Stajich J.E."/>
        </authorList>
    </citation>
    <scope>NUCLEOTIDE SEQUENCE</scope>
    <source>
        <strain evidence="1">Berkeley</strain>
    </source>
</reference>
<evidence type="ECO:0000313" key="2">
    <source>
        <dbReference type="Proteomes" id="UP001165960"/>
    </source>
</evidence>
<evidence type="ECO:0000313" key="1">
    <source>
        <dbReference type="EMBL" id="KAJ9067005.1"/>
    </source>
</evidence>
<keyword evidence="2" id="KW-1185">Reference proteome</keyword>
<comment type="caution">
    <text evidence="1">The sequence shown here is derived from an EMBL/GenBank/DDBJ whole genome shotgun (WGS) entry which is preliminary data.</text>
</comment>